<reference evidence="2 3" key="1">
    <citation type="submission" date="2022-04" db="EMBL/GenBank/DDBJ databases">
        <title>Whole genome of Spiroplasma citri.</title>
        <authorList>
            <person name="Khanchezar A."/>
            <person name="Izadpanah K."/>
            <person name="Taghavi M."/>
            <person name="Ghorbani A."/>
            <person name="Beven L."/>
        </authorList>
    </citation>
    <scope>NUCLEOTIDE SEQUENCE [LARGE SCALE GENOMIC DNA]</scope>
    <source>
        <strain evidence="2 3">D4</strain>
    </source>
</reference>
<evidence type="ECO:0000256" key="1">
    <source>
        <dbReference type="SAM" id="Coils"/>
    </source>
</evidence>
<keyword evidence="1" id="KW-0175">Coiled coil</keyword>
<dbReference type="RefSeq" id="WP_277938863.1">
    <property type="nucleotide sequence ID" value="NZ_CP096246.1"/>
</dbReference>
<sequence>MLASELANLKQGQGIVKIARYNPMKLTLKLWKDLKLVEKTNIFQLKEINYINFNKEYFYDIKNNKKEIKENEINEFVNLTTTEIKTNINNLKMQLREYENTNYKSIQNKTIINLLLQKIKNLEIELIKRQETNNYSEKE</sequence>
<evidence type="ECO:0000313" key="3">
    <source>
        <dbReference type="Proteomes" id="UP001214629"/>
    </source>
</evidence>
<name>A0AAX3SZ06_SPICI</name>
<evidence type="ECO:0000313" key="2">
    <source>
        <dbReference type="EMBL" id="WFG96568.1"/>
    </source>
</evidence>
<organism evidence="2 3">
    <name type="scientific">Spiroplasma citri</name>
    <dbReference type="NCBI Taxonomy" id="2133"/>
    <lineage>
        <taxon>Bacteria</taxon>
        <taxon>Bacillati</taxon>
        <taxon>Mycoplasmatota</taxon>
        <taxon>Mollicutes</taxon>
        <taxon>Entomoplasmatales</taxon>
        <taxon>Spiroplasmataceae</taxon>
        <taxon>Spiroplasma</taxon>
    </lineage>
</organism>
<proteinExistence type="predicted"/>
<dbReference type="EMBL" id="CP096246">
    <property type="protein sequence ID" value="WFG96568.1"/>
    <property type="molecule type" value="Genomic_DNA"/>
</dbReference>
<keyword evidence="3" id="KW-1185">Reference proteome</keyword>
<accession>A0AAX3SZ06</accession>
<dbReference type="Proteomes" id="UP001214629">
    <property type="component" value="Chromosome"/>
</dbReference>
<feature type="coiled-coil region" evidence="1">
    <location>
        <begin position="81"/>
        <end position="132"/>
    </location>
</feature>
<protein>
    <submittedName>
        <fullName evidence="2">Uncharacterized protein</fullName>
    </submittedName>
</protein>
<dbReference type="AlphaFoldDB" id="A0AAX3SZ06"/>
<gene>
    <name evidence="2" type="ORF">M0C40_00700</name>
</gene>